<dbReference type="Pfam" id="PF07859">
    <property type="entry name" value="Abhydrolase_3"/>
    <property type="match status" value="1"/>
</dbReference>
<dbReference type="EMBL" id="CAEZYZ010000204">
    <property type="protein sequence ID" value="CAB4757869.1"/>
    <property type="molecule type" value="Genomic_DNA"/>
</dbReference>
<evidence type="ECO:0000256" key="1">
    <source>
        <dbReference type="ARBA" id="ARBA00022801"/>
    </source>
</evidence>
<dbReference type="SUPFAM" id="SSF53474">
    <property type="entry name" value="alpha/beta-Hydrolases"/>
    <property type="match status" value="1"/>
</dbReference>
<name>A0A6J6UHF4_9ZZZZ</name>
<dbReference type="GO" id="GO:0016787">
    <property type="term" value="F:hydrolase activity"/>
    <property type="evidence" value="ECO:0007669"/>
    <property type="project" value="UniProtKB-KW"/>
</dbReference>
<dbReference type="EMBL" id="CAFBOM010000300">
    <property type="protein sequence ID" value="CAB5000813.1"/>
    <property type="molecule type" value="Genomic_DNA"/>
</dbReference>
<dbReference type="InterPro" id="IPR013094">
    <property type="entry name" value="AB_hydrolase_3"/>
</dbReference>
<dbReference type="PANTHER" id="PTHR48081:SF8">
    <property type="entry name" value="ALPHA_BETA HYDROLASE FOLD-3 DOMAIN-CONTAINING PROTEIN-RELATED"/>
    <property type="match status" value="1"/>
</dbReference>
<protein>
    <submittedName>
        <fullName evidence="3">Unannotated protein</fullName>
    </submittedName>
</protein>
<keyword evidence="1" id="KW-0378">Hydrolase</keyword>
<dbReference type="InterPro" id="IPR050300">
    <property type="entry name" value="GDXG_lipolytic_enzyme"/>
</dbReference>
<feature type="domain" description="Alpha/beta hydrolase fold-3" evidence="2">
    <location>
        <begin position="89"/>
        <end position="295"/>
    </location>
</feature>
<gene>
    <name evidence="3" type="ORF">UFOPK2810_01177</name>
    <name evidence="4" type="ORF">UFOPK3957_01567</name>
</gene>
<reference evidence="3" key="1">
    <citation type="submission" date="2020-05" db="EMBL/GenBank/DDBJ databases">
        <authorList>
            <person name="Chiriac C."/>
            <person name="Salcher M."/>
            <person name="Ghai R."/>
            <person name="Kavagutti S V."/>
        </authorList>
    </citation>
    <scope>NUCLEOTIDE SEQUENCE</scope>
</reference>
<accession>A0A6J6UHF4</accession>
<dbReference type="Gene3D" id="3.40.50.1820">
    <property type="entry name" value="alpha/beta hydrolase"/>
    <property type="match status" value="1"/>
</dbReference>
<sequence length="323" mass="34511">MTMQDRIDPEVRAPLDGLLGAFPGGFNAIPDIVARRELVAAVLAAGSEGVPPNDRVTSQDLVAPGRDGHPEAAVRVYRPVAATGTLPGIFYIHGGGMILGSVEMEDASAAMLCEMTGCVVVSVEYRLAPENPFPAAPEDCYTGLVWMATNAAELGIDPERIALYGPSAGGGLVLAVALMSRDRGFPSIRMQMPIYPMIDDRNDTPSSREITDVGIWDRDGNLEAWGMYLGADYGSDNVSHYAAPARATDLSGLPPTFIDVGEVDMFRDEDIAFAARLIQAGVPTELHVHPGAYHAAEVFAPTAALSQRIWAMRIDALRRSLFG</sequence>
<evidence type="ECO:0000259" key="2">
    <source>
        <dbReference type="Pfam" id="PF07859"/>
    </source>
</evidence>
<evidence type="ECO:0000313" key="3">
    <source>
        <dbReference type="EMBL" id="CAB4757869.1"/>
    </source>
</evidence>
<evidence type="ECO:0000313" key="4">
    <source>
        <dbReference type="EMBL" id="CAB5000813.1"/>
    </source>
</evidence>
<dbReference type="InterPro" id="IPR029058">
    <property type="entry name" value="AB_hydrolase_fold"/>
</dbReference>
<proteinExistence type="predicted"/>
<organism evidence="3">
    <name type="scientific">freshwater metagenome</name>
    <dbReference type="NCBI Taxonomy" id="449393"/>
    <lineage>
        <taxon>unclassified sequences</taxon>
        <taxon>metagenomes</taxon>
        <taxon>ecological metagenomes</taxon>
    </lineage>
</organism>
<dbReference type="AlphaFoldDB" id="A0A6J6UHF4"/>
<dbReference type="PANTHER" id="PTHR48081">
    <property type="entry name" value="AB HYDROLASE SUPERFAMILY PROTEIN C4A8.06C"/>
    <property type="match status" value="1"/>
</dbReference>